<dbReference type="InterPro" id="IPR050553">
    <property type="entry name" value="Thioredoxin_ResA/DsbE_sf"/>
</dbReference>
<proteinExistence type="predicted"/>
<evidence type="ECO:0000313" key="4">
    <source>
        <dbReference type="EMBL" id="MBN7800146.1"/>
    </source>
</evidence>
<reference evidence="4 5" key="1">
    <citation type="submission" date="2021-03" db="EMBL/GenBank/DDBJ databases">
        <title>novel species isolated from a fishpond in China.</title>
        <authorList>
            <person name="Lu H."/>
            <person name="Cai Z."/>
        </authorList>
    </citation>
    <scope>NUCLEOTIDE SEQUENCE [LARGE SCALE GENOMIC DNA]</scope>
    <source>
        <strain evidence="4 5">JCM 31546</strain>
    </source>
</reference>
<gene>
    <name evidence="4" type="ORF">J0A67_04695</name>
</gene>
<dbReference type="EMBL" id="JAFKCW010000001">
    <property type="protein sequence ID" value="MBN7800146.1"/>
    <property type="molecule type" value="Genomic_DNA"/>
</dbReference>
<comment type="caution">
    <text evidence="4">The sequence shown here is derived from an EMBL/GenBank/DDBJ whole genome shotgun (WGS) entry which is preliminary data.</text>
</comment>
<keyword evidence="5" id="KW-1185">Reference proteome</keyword>
<dbReference type="Gene3D" id="3.40.30.10">
    <property type="entry name" value="Glutaredoxin"/>
    <property type="match status" value="1"/>
</dbReference>
<feature type="compositionally biased region" description="Polar residues" evidence="1">
    <location>
        <begin position="90"/>
        <end position="106"/>
    </location>
</feature>
<keyword evidence="2" id="KW-0732">Signal</keyword>
<feature type="domain" description="Thioredoxin" evidence="3">
    <location>
        <begin position="437"/>
        <end position="604"/>
    </location>
</feature>
<organism evidence="4 5">
    <name type="scientific">Algoriphagus aestuariicola</name>
    <dbReference type="NCBI Taxonomy" id="1852016"/>
    <lineage>
        <taxon>Bacteria</taxon>
        <taxon>Pseudomonadati</taxon>
        <taxon>Bacteroidota</taxon>
        <taxon>Cytophagia</taxon>
        <taxon>Cytophagales</taxon>
        <taxon>Cyclobacteriaceae</taxon>
        <taxon>Algoriphagus</taxon>
    </lineage>
</organism>
<dbReference type="InterPro" id="IPR013766">
    <property type="entry name" value="Thioredoxin_domain"/>
</dbReference>
<dbReference type="PANTHER" id="PTHR42852:SF17">
    <property type="entry name" value="THIOREDOXIN-LIKE PROTEIN HI_1115"/>
    <property type="match status" value="1"/>
</dbReference>
<feature type="signal peptide" evidence="2">
    <location>
        <begin position="1"/>
        <end position="24"/>
    </location>
</feature>
<evidence type="ECO:0000256" key="1">
    <source>
        <dbReference type="SAM" id="MobiDB-lite"/>
    </source>
</evidence>
<protein>
    <recommendedName>
        <fullName evidence="3">Thioredoxin domain-containing protein</fullName>
    </recommendedName>
</protein>
<accession>A0ABS3BMJ5</accession>
<dbReference type="InterPro" id="IPR036249">
    <property type="entry name" value="Thioredoxin-like_sf"/>
</dbReference>
<sequence length="618" mass="68824">MEKFLQTCFLALLCLFGSTFSAQSKVAESPGADLLHRFAGPTVSPHSGDTHRGGETLSDTFFPSYSASPDNLTIRQASFSPFRGPGGTTGQPDNPTTLPSSVSRLPSQRGVIPSDTITGLIRDSGTLYLELATSVATDSLDLRFWDHLVSQRKSVTPGTSVAIPAREGNMFEGSRNYYVFTTPFPDADSHGFFSIGKGRNALAKHWIYFPGDRLRIRTDLLAGSLVFGGPDADFYRLQYEVDLAFREEQFNTAPVLLFTDSATFLQDPVKAGLWTQSGTRPQDIFVRLRLVESTEEAWSEFEAFANNSWLDHPAMKVLERYVSLLPPERLDLVETAIKGQLFYTGINKAEAAWPHIQKDPQKVARLREWVAGFWLTDSPYSHPLLAQGLYQWSIMEAMAGQKPISEVFAALPNPLREEVIAFYILDNFNRMEDRLPGIIAQNLPLVESPWIRERLEALADSDSRMFSAAGMYLEDGSMLNPKALEGKTLLIHFWISGCKFCLYDYQTVMRELSATYADDDQVQIVTVNADASPDTWRKSLATGDYTSESALNLWVPKGTGLLKSHRIHSFPQKLLVSPDGHIQLQTINHQSVDELSTKLESMRPASTPAFSPPQTTDL</sequence>
<feature type="region of interest" description="Disordered" evidence="1">
    <location>
        <begin position="77"/>
        <end position="109"/>
    </location>
</feature>
<dbReference type="Proteomes" id="UP000664698">
    <property type="component" value="Unassembled WGS sequence"/>
</dbReference>
<dbReference type="PANTHER" id="PTHR42852">
    <property type="entry name" value="THIOL:DISULFIDE INTERCHANGE PROTEIN DSBE"/>
    <property type="match status" value="1"/>
</dbReference>
<dbReference type="SUPFAM" id="SSF52833">
    <property type="entry name" value="Thioredoxin-like"/>
    <property type="match status" value="1"/>
</dbReference>
<dbReference type="RefSeq" id="WP_206568105.1">
    <property type="nucleotide sequence ID" value="NZ_JAFKCW010000001.1"/>
</dbReference>
<feature type="chain" id="PRO_5045836278" description="Thioredoxin domain-containing protein" evidence="2">
    <location>
        <begin position="25"/>
        <end position="618"/>
    </location>
</feature>
<evidence type="ECO:0000259" key="3">
    <source>
        <dbReference type="PROSITE" id="PS51352"/>
    </source>
</evidence>
<dbReference type="PROSITE" id="PS51352">
    <property type="entry name" value="THIOREDOXIN_2"/>
    <property type="match status" value="1"/>
</dbReference>
<evidence type="ECO:0000256" key="2">
    <source>
        <dbReference type="SAM" id="SignalP"/>
    </source>
</evidence>
<name>A0ABS3BMJ5_9BACT</name>
<evidence type="ECO:0000313" key="5">
    <source>
        <dbReference type="Proteomes" id="UP000664698"/>
    </source>
</evidence>